<dbReference type="AlphaFoldDB" id="Q16AC1"/>
<feature type="compositionally biased region" description="Polar residues" evidence="1">
    <location>
        <begin position="1"/>
        <end position="11"/>
    </location>
</feature>
<evidence type="ECO:0000313" key="2">
    <source>
        <dbReference type="EMBL" id="ABG31072.1"/>
    </source>
</evidence>
<evidence type="ECO:0000313" key="3">
    <source>
        <dbReference type="Proteomes" id="UP000007029"/>
    </source>
</evidence>
<dbReference type="OrthoDB" id="7639036at2"/>
<feature type="region of interest" description="Disordered" evidence="1">
    <location>
        <begin position="1"/>
        <end position="30"/>
    </location>
</feature>
<dbReference type="KEGG" id="rde:RD1_1434"/>
<accession>Q16AC1</accession>
<feature type="region of interest" description="Disordered" evidence="1">
    <location>
        <begin position="59"/>
        <end position="78"/>
    </location>
</feature>
<dbReference type="eggNOG" id="ENOG5031A7B">
    <property type="taxonomic scope" value="Bacteria"/>
</dbReference>
<gene>
    <name evidence="2" type="ordered locus">RD1_1434</name>
</gene>
<protein>
    <submittedName>
        <fullName evidence="2">Uncharacterized protein</fullName>
    </submittedName>
</protein>
<sequence>MGTYKQQGRATRNQRRAHGSPGTGRHPANETLSNLQTLADRSQPVQQLRAYQHRASLTLQREVDTSRSPSLGRGVEDYKYPLPASDKLPGWADKGYGKPAYDEKGVLKNDPADGAPGWAQEEYRKKVGKTGTVDTSSSPRLPDVAPGEKPGWQNIDPTGVPKWAKDEYKEEAPRTLIASVADGKIGSIYFPDGRIRTTHGKGPTKSKHGQTLQYNIDFDAAAAEFAKKNPKLYRRFLNEGLALAEKDPSITRKEVERAASKAYFHEEAKYIAKRLNVPNPSKMPAFVRLVTRGRKLPSWAGEAIKSPDDAPGMDVATDGKLFEVFRKINGRVEGWHPSRGAAKKWETNKQVVSVLEAAIKHLKDQKIKGAKKRNAAFYDFILHRIPSFAAQIRKPDEV</sequence>
<feature type="region of interest" description="Disordered" evidence="1">
    <location>
        <begin position="127"/>
        <end position="161"/>
    </location>
</feature>
<reference evidence="2 3" key="1">
    <citation type="journal article" date="2007" name="J. Bacteriol.">
        <title>The complete genome sequence of Roseobacter denitrificans reveals a mixotrophic rather than photosynthetic metabolism.</title>
        <authorList>
            <person name="Swingley W.D."/>
            <person name="Sadekar S."/>
            <person name="Mastrian S.D."/>
            <person name="Matthies H.J."/>
            <person name="Hao J."/>
            <person name="Ramos H."/>
            <person name="Acharya C.R."/>
            <person name="Conrad A.L."/>
            <person name="Taylor H.L."/>
            <person name="Dejesa L.C."/>
            <person name="Shah M.K."/>
            <person name="O'huallachain M.E."/>
            <person name="Lince M.T."/>
            <person name="Blankenship R.E."/>
            <person name="Beatty J.T."/>
            <person name="Touchman J.W."/>
        </authorList>
    </citation>
    <scope>NUCLEOTIDE SEQUENCE [LARGE SCALE GENOMIC DNA]</scope>
    <source>
        <strain evidence="3">ATCC 33942 / OCh 114</strain>
    </source>
</reference>
<dbReference type="EMBL" id="CP000362">
    <property type="protein sequence ID" value="ABG31072.1"/>
    <property type="molecule type" value="Genomic_DNA"/>
</dbReference>
<proteinExistence type="predicted"/>
<keyword evidence="3" id="KW-1185">Reference proteome</keyword>
<dbReference type="Proteomes" id="UP000007029">
    <property type="component" value="Chromosome"/>
</dbReference>
<name>Q16AC1_ROSDO</name>
<dbReference type="HOGENOM" id="CLU_771349_0_0_5"/>
<evidence type="ECO:0000256" key="1">
    <source>
        <dbReference type="SAM" id="MobiDB-lite"/>
    </source>
</evidence>
<dbReference type="RefSeq" id="WP_011567692.1">
    <property type="nucleotide sequence ID" value="NC_008209.1"/>
</dbReference>
<organism evidence="2 3">
    <name type="scientific">Roseobacter denitrificans (strain ATCC 33942 / OCh 114)</name>
    <name type="common">Erythrobacter sp. (strain OCh 114)</name>
    <name type="synonym">Roseobacter denitrificans</name>
    <dbReference type="NCBI Taxonomy" id="375451"/>
    <lineage>
        <taxon>Bacteria</taxon>
        <taxon>Pseudomonadati</taxon>
        <taxon>Pseudomonadota</taxon>
        <taxon>Alphaproteobacteria</taxon>
        <taxon>Rhodobacterales</taxon>
        <taxon>Roseobacteraceae</taxon>
        <taxon>Roseobacter</taxon>
    </lineage>
</organism>